<keyword evidence="2" id="KW-1185">Reference proteome</keyword>
<reference evidence="1" key="1">
    <citation type="submission" date="2023-04" db="EMBL/GenBank/DDBJ databases">
        <title>Draft Genome sequencing of Naganishia species isolated from polar environments using Oxford Nanopore Technology.</title>
        <authorList>
            <person name="Leo P."/>
            <person name="Venkateswaran K."/>
        </authorList>
    </citation>
    <scope>NUCLEOTIDE SEQUENCE</scope>
    <source>
        <strain evidence="1">DBVPG 5303</strain>
    </source>
</reference>
<evidence type="ECO:0000313" key="1">
    <source>
        <dbReference type="EMBL" id="KAJ9124560.1"/>
    </source>
</evidence>
<organism evidence="1 2">
    <name type="scientific">Naganishia onofrii</name>
    <dbReference type="NCBI Taxonomy" id="1851511"/>
    <lineage>
        <taxon>Eukaryota</taxon>
        <taxon>Fungi</taxon>
        <taxon>Dikarya</taxon>
        <taxon>Basidiomycota</taxon>
        <taxon>Agaricomycotina</taxon>
        <taxon>Tremellomycetes</taxon>
        <taxon>Filobasidiales</taxon>
        <taxon>Filobasidiaceae</taxon>
        <taxon>Naganishia</taxon>
    </lineage>
</organism>
<proteinExistence type="predicted"/>
<protein>
    <submittedName>
        <fullName evidence="1">Uncharacterized protein</fullName>
    </submittedName>
</protein>
<comment type="caution">
    <text evidence="1">The sequence shown here is derived from an EMBL/GenBank/DDBJ whole genome shotgun (WGS) entry which is preliminary data.</text>
</comment>
<accession>A0ACC2XMG2</accession>
<dbReference type="EMBL" id="JASBWV010000010">
    <property type="protein sequence ID" value="KAJ9124560.1"/>
    <property type="molecule type" value="Genomic_DNA"/>
</dbReference>
<name>A0ACC2XMG2_9TREE</name>
<sequence>MVRHISDADVLSHWALVASSPRYVKRRRLHAPVSASHLTSAWSLTEQEQKPRKPSDRHIQTKAASHRRPRILSLEDEILDQLDEQARRRTAAAQLSEHGLSSPSSLGGDTQHVTHLSQAPNILPPPPLMPSLVTPGRYLRSSAPVVSPAQTEDDDVPRPSWSFATPAPPQHTSRQNHQSSSPQGQEDAEMDTGASEADLSEVDELATPAVGQEQLAMEGNDEEEQQTDTDKTPTKAQTDEAPRLLSLPQRLWSTLRPGISLTSNGRK</sequence>
<evidence type="ECO:0000313" key="2">
    <source>
        <dbReference type="Proteomes" id="UP001234202"/>
    </source>
</evidence>
<gene>
    <name evidence="1" type="ORF">QFC24_003352</name>
</gene>
<dbReference type="Proteomes" id="UP001234202">
    <property type="component" value="Unassembled WGS sequence"/>
</dbReference>